<evidence type="ECO:0000313" key="1">
    <source>
        <dbReference type="EMBL" id="GFT20157.1"/>
    </source>
</evidence>
<protein>
    <submittedName>
        <fullName evidence="1">Uncharacterized protein</fullName>
    </submittedName>
</protein>
<reference evidence="1" key="1">
    <citation type="submission" date="2020-08" db="EMBL/GenBank/DDBJ databases">
        <title>Multicomponent nature underlies the extraordinary mechanical properties of spider dragline silk.</title>
        <authorList>
            <person name="Kono N."/>
            <person name="Nakamura H."/>
            <person name="Mori M."/>
            <person name="Yoshida Y."/>
            <person name="Ohtoshi R."/>
            <person name="Malay A.D."/>
            <person name="Moran D.A.P."/>
            <person name="Tomita M."/>
            <person name="Numata K."/>
            <person name="Arakawa K."/>
        </authorList>
    </citation>
    <scope>NUCLEOTIDE SEQUENCE</scope>
</reference>
<accession>A0A8X6NKE2</accession>
<gene>
    <name evidence="1" type="ORF">NPIL_458091</name>
</gene>
<proteinExistence type="predicted"/>
<name>A0A8X6NKE2_NEPPI</name>
<sequence length="132" mass="15168">MPESHLCWVSTAFLTNSEYPQREIPDNEIKDDVQCELKKVNCGQSSSFTVFNNIFFNDILNSSNKHFKILHNLNFIVRFVYNCKPDNEKHSGHMTGTEIEEAEQILVKFVQTSEFSKEFNTLKATGEVNANS</sequence>
<dbReference type="AlphaFoldDB" id="A0A8X6NKE2"/>
<organism evidence="1 2">
    <name type="scientific">Nephila pilipes</name>
    <name type="common">Giant wood spider</name>
    <name type="synonym">Nephila maculata</name>
    <dbReference type="NCBI Taxonomy" id="299642"/>
    <lineage>
        <taxon>Eukaryota</taxon>
        <taxon>Metazoa</taxon>
        <taxon>Ecdysozoa</taxon>
        <taxon>Arthropoda</taxon>
        <taxon>Chelicerata</taxon>
        <taxon>Arachnida</taxon>
        <taxon>Araneae</taxon>
        <taxon>Araneomorphae</taxon>
        <taxon>Entelegynae</taxon>
        <taxon>Araneoidea</taxon>
        <taxon>Nephilidae</taxon>
        <taxon>Nephila</taxon>
    </lineage>
</organism>
<comment type="caution">
    <text evidence="1">The sequence shown here is derived from an EMBL/GenBank/DDBJ whole genome shotgun (WGS) entry which is preliminary data.</text>
</comment>
<evidence type="ECO:0000313" key="2">
    <source>
        <dbReference type="Proteomes" id="UP000887013"/>
    </source>
</evidence>
<dbReference type="EMBL" id="BMAW01010732">
    <property type="protein sequence ID" value="GFT20157.1"/>
    <property type="molecule type" value="Genomic_DNA"/>
</dbReference>
<dbReference type="Proteomes" id="UP000887013">
    <property type="component" value="Unassembled WGS sequence"/>
</dbReference>
<keyword evidence="2" id="KW-1185">Reference proteome</keyword>